<accession>R1FEI5</accession>
<dbReference type="SUPFAM" id="SSF53756">
    <property type="entry name" value="UDP-Glycosyltransferase/glycogen phosphorylase"/>
    <property type="match status" value="1"/>
</dbReference>
<evidence type="ECO:0000313" key="6">
    <source>
        <dbReference type="EMBL" id="EOD58073.1"/>
    </source>
</evidence>
<evidence type="ECO:0000256" key="3">
    <source>
        <dbReference type="ARBA" id="ARBA00022679"/>
    </source>
</evidence>
<dbReference type="PANTHER" id="PTHR48050">
    <property type="entry name" value="STEROL 3-BETA-GLUCOSYLTRANSFERASE"/>
    <property type="match status" value="1"/>
</dbReference>
<dbReference type="PANTHER" id="PTHR48050:SF13">
    <property type="entry name" value="STEROL 3-BETA-GLUCOSYLTRANSFERASE UGT80A2"/>
    <property type="match status" value="1"/>
</dbReference>
<dbReference type="Pfam" id="PF21036">
    <property type="entry name" value="EryCIII-like_N"/>
    <property type="match status" value="1"/>
</dbReference>
<proteinExistence type="inferred from homology"/>
<dbReference type="GO" id="GO:0008194">
    <property type="term" value="F:UDP-glycosyltransferase activity"/>
    <property type="evidence" value="ECO:0007669"/>
    <property type="project" value="InterPro"/>
</dbReference>
<evidence type="ECO:0008006" key="8">
    <source>
        <dbReference type="Google" id="ProtNLM"/>
    </source>
</evidence>
<dbReference type="InterPro" id="IPR050426">
    <property type="entry name" value="Glycosyltransferase_28"/>
</dbReference>
<evidence type="ECO:0000256" key="1">
    <source>
        <dbReference type="ARBA" id="ARBA00006962"/>
    </source>
</evidence>
<dbReference type="InterPro" id="IPR048284">
    <property type="entry name" value="EryCIII-like_N"/>
</dbReference>
<organism evidence="6 7">
    <name type="scientific">Amycolatopsis vancoresmycina DSM 44592</name>
    <dbReference type="NCBI Taxonomy" id="1292037"/>
    <lineage>
        <taxon>Bacteria</taxon>
        <taxon>Bacillati</taxon>
        <taxon>Actinomycetota</taxon>
        <taxon>Actinomycetes</taxon>
        <taxon>Pseudonocardiales</taxon>
        <taxon>Pseudonocardiaceae</taxon>
        <taxon>Amycolatopsis</taxon>
    </lineage>
</organism>
<dbReference type="InterPro" id="IPR002213">
    <property type="entry name" value="UDP_glucos_trans"/>
</dbReference>
<dbReference type="Gene3D" id="3.40.50.2000">
    <property type="entry name" value="Glycogen Phosphorylase B"/>
    <property type="match status" value="2"/>
</dbReference>
<dbReference type="eggNOG" id="COG1819">
    <property type="taxonomic scope" value="Bacteria"/>
</dbReference>
<name>R1FEI5_9PSEU</name>
<keyword evidence="2" id="KW-0328">Glycosyltransferase</keyword>
<comment type="similarity">
    <text evidence="1">Belongs to the glycosyltransferase 28 family.</text>
</comment>
<evidence type="ECO:0000256" key="2">
    <source>
        <dbReference type="ARBA" id="ARBA00022676"/>
    </source>
</evidence>
<dbReference type="GO" id="GO:0017000">
    <property type="term" value="P:antibiotic biosynthetic process"/>
    <property type="evidence" value="ECO:0007669"/>
    <property type="project" value="UniProtKB-ARBA"/>
</dbReference>
<dbReference type="EMBL" id="AOUO01000769">
    <property type="protein sequence ID" value="EOD58073.1"/>
    <property type="molecule type" value="Genomic_DNA"/>
</dbReference>
<comment type="caution">
    <text evidence="6">The sequence shown here is derived from an EMBL/GenBank/DDBJ whole genome shotgun (WGS) entry which is preliminary data.</text>
</comment>
<keyword evidence="3" id="KW-0808">Transferase</keyword>
<dbReference type="AlphaFoldDB" id="R1FEI5"/>
<feature type="domain" description="Erythromycin biosynthesis protein CIII-like N-terminal" evidence="5">
    <location>
        <begin position="23"/>
        <end position="218"/>
    </location>
</feature>
<evidence type="ECO:0000259" key="4">
    <source>
        <dbReference type="Pfam" id="PF06722"/>
    </source>
</evidence>
<evidence type="ECO:0000313" key="7">
    <source>
        <dbReference type="Proteomes" id="UP000014139"/>
    </source>
</evidence>
<reference evidence="6 7" key="1">
    <citation type="submission" date="2013-02" db="EMBL/GenBank/DDBJ databases">
        <title>Draft genome sequence of Amycolatopsis vancoresmycina strain DSM 44592T.</title>
        <authorList>
            <person name="Kumar S."/>
            <person name="Kaur N."/>
            <person name="Kaur C."/>
            <person name="Raghava G.P.S."/>
            <person name="Mayilraj S."/>
        </authorList>
    </citation>
    <scope>NUCLEOTIDE SEQUENCE [LARGE SCALE GENOMIC DNA]</scope>
    <source>
        <strain evidence="6 7">DSM 44592</strain>
    </source>
</reference>
<dbReference type="Proteomes" id="UP000014139">
    <property type="component" value="Unassembled WGS sequence"/>
</dbReference>
<dbReference type="RefSeq" id="WP_004562640.1">
    <property type="nucleotide sequence ID" value="NZ_AOUO01000769.1"/>
</dbReference>
<keyword evidence="7" id="KW-1185">Reference proteome</keyword>
<gene>
    <name evidence="6" type="ORF">H480_43840</name>
</gene>
<dbReference type="GO" id="GO:0016758">
    <property type="term" value="F:hexosyltransferase activity"/>
    <property type="evidence" value="ECO:0007669"/>
    <property type="project" value="UniProtKB-ARBA"/>
</dbReference>
<feature type="domain" description="Erythromycin biosynthesis protein CIII-like C-terminal" evidence="4">
    <location>
        <begin position="234"/>
        <end position="376"/>
    </location>
</feature>
<dbReference type="Pfam" id="PF06722">
    <property type="entry name" value="EryCIII-like_C"/>
    <property type="match status" value="1"/>
</dbReference>
<dbReference type="PATRIC" id="fig|1292037.4.peg.8214"/>
<protein>
    <recommendedName>
        <fullName evidence="8">DNTP-hexose glycosyl transferase</fullName>
    </recommendedName>
</protein>
<dbReference type="InterPro" id="IPR010610">
    <property type="entry name" value="EryCIII-like_C"/>
</dbReference>
<dbReference type="CDD" id="cd03784">
    <property type="entry name" value="GT1_Gtf-like"/>
    <property type="match status" value="1"/>
</dbReference>
<sequence length="383" mass="41249">MKVIVLAGITPSTFFAHVSLATALRDAGHQVMVTAAADDVVPAIAAAGLPAVPVMQPNLTREQIRAEHGLAEVPADAVEREHWAGRLFAVIETLPMDSLVEFGESWRPDVVIGGMLAYGAPLLAARLGVPYVRQAWDIHDPKLFDAGATAQLQKELADLGLAALPEPDLLVEVMPPSLREPGSKHGQMMRWIAGNSQCRLEPWMYTKGADTRVGITVGTGVADYHQYDFVQGIVKNVTTLDVEAAVAVPEEAVPTLRERLDDKNVEVGWIPLDILAPTCDVLVHQSGGSTMMTALSFGVPQVLLPDAGQFRQMDMARRLVEAGAAVMLTHEQATTEAIAEKCQQIISDPRYAAAAAGLAREIAALPLPSEVVRRIEWLVHAHN</sequence>
<evidence type="ECO:0000259" key="5">
    <source>
        <dbReference type="Pfam" id="PF21036"/>
    </source>
</evidence>